<feature type="signal peptide" evidence="3">
    <location>
        <begin position="1"/>
        <end position="43"/>
    </location>
</feature>
<comment type="caution">
    <text evidence="5">The sequence shown here is derived from an EMBL/GenBank/DDBJ whole genome shotgun (WGS) entry which is preliminary data.</text>
</comment>
<sequence length="321" mass="33196">MNVNPQICPHHHGARAVPATLAWRAALAVAVLGLAACASPTHRAPVEDRTSVGQPRSPLPAPGAAPASAAGASTSTAAETAPPRLPAGAENAGKPGYYTVKPGDTLIRVGLENGQNWRDIARWNGLTQPNVIEVGQVLRVVPPQADANGVVARPVAPSGRVESRPLDSAAPRPETPSAGASTPAASAPTATPPVARDGDDDLNWLWPAAGPVLTGFDEVKSKGLAIGGKAGDPVLAAADGRVVYAGAGLRGYGNLVIVKHNATYLTAYAHNQTLLVKEDQAVRRGQKIAEMGSSDAERVQLHFEIRRQGKPVDPARLLPSR</sequence>
<dbReference type="InterPro" id="IPR011055">
    <property type="entry name" value="Dup_hybrid_motif"/>
</dbReference>
<dbReference type="GO" id="GO:0004222">
    <property type="term" value="F:metalloendopeptidase activity"/>
    <property type="evidence" value="ECO:0007669"/>
    <property type="project" value="TreeGrafter"/>
</dbReference>
<gene>
    <name evidence="5" type="ORF">EOE66_10110</name>
</gene>
<evidence type="ECO:0000256" key="1">
    <source>
        <dbReference type="ARBA" id="ARBA00038420"/>
    </source>
</evidence>
<feature type="compositionally biased region" description="Low complexity" evidence="2">
    <location>
        <begin position="64"/>
        <end position="82"/>
    </location>
</feature>
<dbReference type="Gene3D" id="2.70.70.10">
    <property type="entry name" value="Glucose Permease (Domain IIA)"/>
    <property type="match status" value="1"/>
</dbReference>
<dbReference type="PANTHER" id="PTHR21666">
    <property type="entry name" value="PEPTIDASE-RELATED"/>
    <property type="match status" value="1"/>
</dbReference>
<dbReference type="CDD" id="cd12797">
    <property type="entry name" value="M23_peptidase"/>
    <property type="match status" value="1"/>
</dbReference>
<dbReference type="InterPro" id="IPR016047">
    <property type="entry name" value="M23ase_b-sheet_dom"/>
</dbReference>
<evidence type="ECO:0000313" key="5">
    <source>
        <dbReference type="EMBL" id="RVU46202.1"/>
    </source>
</evidence>
<dbReference type="AlphaFoldDB" id="A0A437RHG1"/>
<dbReference type="GO" id="GO:0032153">
    <property type="term" value="C:cell division site"/>
    <property type="evidence" value="ECO:0007669"/>
    <property type="project" value="TreeGrafter"/>
</dbReference>
<feature type="region of interest" description="Disordered" evidence="2">
    <location>
        <begin position="152"/>
        <end position="200"/>
    </location>
</feature>
<comment type="similarity">
    <text evidence="1">Belongs to the E.coli NlpD/Haemophilus LppB family.</text>
</comment>
<dbReference type="Gene3D" id="3.10.350.10">
    <property type="entry name" value="LysM domain"/>
    <property type="match status" value="1"/>
</dbReference>
<dbReference type="PROSITE" id="PS51782">
    <property type="entry name" value="LYSM"/>
    <property type="match status" value="1"/>
</dbReference>
<keyword evidence="3" id="KW-0732">Signal</keyword>
<evidence type="ECO:0000256" key="2">
    <source>
        <dbReference type="SAM" id="MobiDB-lite"/>
    </source>
</evidence>
<dbReference type="CDD" id="cd00118">
    <property type="entry name" value="LysM"/>
    <property type="match status" value="1"/>
</dbReference>
<reference evidence="5 6" key="1">
    <citation type="submission" date="2019-01" db="EMBL/GenBank/DDBJ databases">
        <authorList>
            <person name="Chen W.-M."/>
        </authorList>
    </citation>
    <scope>NUCLEOTIDE SEQUENCE [LARGE SCALE GENOMIC DNA]</scope>
    <source>
        <strain evidence="5 6">KYPY4</strain>
    </source>
</reference>
<dbReference type="Proteomes" id="UP000285575">
    <property type="component" value="Unassembled WGS sequence"/>
</dbReference>
<dbReference type="Pfam" id="PF01551">
    <property type="entry name" value="Peptidase_M23"/>
    <property type="match status" value="1"/>
</dbReference>
<dbReference type="EMBL" id="SACR01000003">
    <property type="protein sequence ID" value="RVU46202.1"/>
    <property type="molecule type" value="Genomic_DNA"/>
</dbReference>
<dbReference type="InterPro" id="IPR018392">
    <property type="entry name" value="LysM"/>
</dbReference>
<feature type="compositionally biased region" description="Low complexity" evidence="2">
    <location>
        <begin position="175"/>
        <end position="193"/>
    </location>
</feature>
<evidence type="ECO:0000259" key="4">
    <source>
        <dbReference type="PROSITE" id="PS51782"/>
    </source>
</evidence>
<dbReference type="SMART" id="SM00257">
    <property type="entry name" value="LysM"/>
    <property type="match status" value="1"/>
</dbReference>
<organism evidence="5 6">
    <name type="scientific">Rubrivivax rivuli</name>
    <dbReference type="NCBI Taxonomy" id="1862385"/>
    <lineage>
        <taxon>Bacteria</taxon>
        <taxon>Pseudomonadati</taxon>
        <taxon>Pseudomonadota</taxon>
        <taxon>Betaproteobacteria</taxon>
        <taxon>Burkholderiales</taxon>
        <taxon>Sphaerotilaceae</taxon>
        <taxon>Rubrivivax</taxon>
    </lineage>
</organism>
<evidence type="ECO:0000256" key="3">
    <source>
        <dbReference type="SAM" id="SignalP"/>
    </source>
</evidence>
<accession>A0A437RHG1</accession>
<dbReference type="SUPFAM" id="SSF51261">
    <property type="entry name" value="Duplicated hybrid motif"/>
    <property type="match status" value="1"/>
</dbReference>
<feature type="chain" id="PRO_5019064633" evidence="3">
    <location>
        <begin position="44"/>
        <end position="321"/>
    </location>
</feature>
<dbReference type="OrthoDB" id="9795421at2"/>
<dbReference type="InterPro" id="IPR050570">
    <property type="entry name" value="Cell_wall_metabolism_enzyme"/>
</dbReference>
<feature type="domain" description="LysM" evidence="4">
    <location>
        <begin position="96"/>
        <end position="140"/>
    </location>
</feature>
<dbReference type="InterPro" id="IPR036779">
    <property type="entry name" value="LysM_dom_sf"/>
</dbReference>
<protein>
    <submittedName>
        <fullName evidence="5">LysM peptidoglycan-binding domain-containing protein</fullName>
    </submittedName>
</protein>
<keyword evidence="6" id="KW-1185">Reference proteome</keyword>
<dbReference type="PANTHER" id="PTHR21666:SF263">
    <property type="entry name" value="MUREIN HYDROLASE ACTIVATOR NLPD"/>
    <property type="match status" value="1"/>
</dbReference>
<dbReference type="GO" id="GO:0009279">
    <property type="term" value="C:cell outer membrane"/>
    <property type="evidence" value="ECO:0007669"/>
    <property type="project" value="TreeGrafter"/>
</dbReference>
<dbReference type="Pfam" id="PF01476">
    <property type="entry name" value="LysM"/>
    <property type="match status" value="1"/>
</dbReference>
<feature type="region of interest" description="Disordered" evidence="2">
    <location>
        <begin position="42"/>
        <end position="99"/>
    </location>
</feature>
<proteinExistence type="inferred from homology"/>
<evidence type="ECO:0000313" key="6">
    <source>
        <dbReference type="Proteomes" id="UP000285575"/>
    </source>
</evidence>
<name>A0A437RHG1_9BURK</name>